<evidence type="ECO:0000313" key="2">
    <source>
        <dbReference type="EMBL" id="QOR74055.1"/>
    </source>
</evidence>
<dbReference type="GO" id="GO:0004016">
    <property type="term" value="F:adenylate cyclase activity"/>
    <property type="evidence" value="ECO:0007669"/>
    <property type="project" value="UniProtKB-ARBA"/>
</dbReference>
<sequence>MAIKDFIQEIDADVLDVLRTDFEYVSTKYVPNRSDTGLSFERGITKKGKILETCVLYVDVRNSVGLTQTHSAEIMGKVYTAFAKAIIKAAKRHSGHIRNIIGDRVMIIFPAENCFTNAVDCAISINHIANKVINARFTGVDFKCGIGIDYGQMKVIKVGVHRQGNEAVENRSLIWTGNPANIASRLTDVANKTIAEDIFRVTRNKINPRAIKPLFEFPTFMGMASNYDPNAPLYLDAIETVDLTTEEFANSIRSFSEGNLHMTGGNFIKFEKRNRTKIFFPILMTNSVYEGLKNANPTRKDIRENYWIQETDSIKNVTQKVFGGNVTWGV</sequence>
<evidence type="ECO:0000259" key="1">
    <source>
        <dbReference type="PROSITE" id="PS50125"/>
    </source>
</evidence>
<dbReference type="GO" id="GO:0009190">
    <property type="term" value="P:cyclic nucleotide biosynthetic process"/>
    <property type="evidence" value="ECO:0007669"/>
    <property type="project" value="InterPro"/>
</dbReference>
<evidence type="ECO:0000313" key="3">
    <source>
        <dbReference type="Proteomes" id="UP000593605"/>
    </source>
</evidence>
<proteinExistence type="predicted"/>
<reference evidence="2 3" key="1">
    <citation type="submission" date="2020-10" db="EMBL/GenBank/DDBJ databases">
        <title>Complete genome of Cruoricapor ignavus strain M1214 isolated from the blood culture of a febrile patient.</title>
        <authorList>
            <person name="Guglielmino C.J.D."/>
        </authorList>
    </citation>
    <scope>NUCLEOTIDE SEQUENCE [LARGE SCALE GENOMIC DNA]</scope>
    <source>
        <strain evidence="2 3">M1214</strain>
    </source>
</reference>
<organism evidence="2 3">
    <name type="scientific">Cruoricaptor ignavus</name>
    <dbReference type="NCBI Taxonomy" id="1118202"/>
    <lineage>
        <taxon>Bacteria</taxon>
        <taxon>Pseudomonadati</taxon>
        <taxon>Bacteroidota</taxon>
        <taxon>Flavobacteriia</taxon>
        <taxon>Flavobacteriales</taxon>
        <taxon>Weeksellaceae</taxon>
        <taxon>Cruoricaptor</taxon>
    </lineage>
</organism>
<dbReference type="InterPro" id="IPR029787">
    <property type="entry name" value="Nucleotide_cyclase"/>
</dbReference>
<dbReference type="SUPFAM" id="SSF55073">
    <property type="entry name" value="Nucleotide cyclase"/>
    <property type="match status" value="1"/>
</dbReference>
<name>A0A7M1T2L5_9FLAO</name>
<protein>
    <submittedName>
        <fullName evidence="2">Adenylate/guanylate cyclase domain-containing protein</fullName>
    </submittedName>
</protein>
<dbReference type="EMBL" id="CP063145">
    <property type="protein sequence ID" value="QOR74055.1"/>
    <property type="molecule type" value="Genomic_DNA"/>
</dbReference>
<dbReference type="Proteomes" id="UP000593605">
    <property type="component" value="Chromosome"/>
</dbReference>
<feature type="domain" description="Guanylate cyclase" evidence="1">
    <location>
        <begin position="54"/>
        <end position="187"/>
    </location>
</feature>
<dbReference type="Gene3D" id="3.30.70.1230">
    <property type="entry name" value="Nucleotide cyclase"/>
    <property type="match status" value="1"/>
</dbReference>
<dbReference type="AlphaFoldDB" id="A0A7M1T2L5"/>
<dbReference type="InterPro" id="IPR001054">
    <property type="entry name" value="A/G_cyclase"/>
</dbReference>
<dbReference type="RefSeq" id="WP_193440126.1">
    <property type="nucleotide sequence ID" value="NZ_CP063145.1"/>
</dbReference>
<dbReference type="KEGG" id="civ:IMZ16_00990"/>
<dbReference type="PANTHER" id="PTHR43081:SF1">
    <property type="entry name" value="ADENYLATE CYCLASE, TERMINAL-DIFFERENTIATION SPECIFIC"/>
    <property type="match status" value="1"/>
</dbReference>
<dbReference type="InterPro" id="IPR050697">
    <property type="entry name" value="Adenylyl/Guanylyl_Cyclase_3/4"/>
</dbReference>
<dbReference type="GO" id="GO:0035556">
    <property type="term" value="P:intracellular signal transduction"/>
    <property type="evidence" value="ECO:0007669"/>
    <property type="project" value="InterPro"/>
</dbReference>
<dbReference type="PANTHER" id="PTHR43081">
    <property type="entry name" value="ADENYLATE CYCLASE, TERMINAL-DIFFERENTIATION SPECIFIC-RELATED"/>
    <property type="match status" value="1"/>
</dbReference>
<dbReference type="PROSITE" id="PS50125">
    <property type="entry name" value="GUANYLATE_CYCLASE_2"/>
    <property type="match status" value="1"/>
</dbReference>
<gene>
    <name evidence="2" type="ORF">IMZ16_00990</name>
</gene>
<accession>A0A7M1T2L5</accession>